<dbReference type="InterPro" id="IPR036188">
    <property type="entry name" value="FAD/NAD-bd_sf"/>
</dbReference>
<dbReference type="SUPFAM" id="SSF55424">
    <property type="entry name" value="FAD/NAD-linked reductases, dimerisation (C-terminal) domain"/>
    <property type="match status" value="1"/>
</dbReference>
<dbReference type="EMBL" id="JBHRZG010000010">
    <property type="protein sequence ID" value="MFC3833199.1"/>
    <property type="molecule type" value="Genomic_DNA"/>
</dbReference>
<comment type="similarity">
    <text evidence="2">Belongs to the class-I pyridine nucleotide-disulfide oxidoreductase family.</text>
</comment>
<dbReference type="PRINTS" id="PR00368">
    <property type="entry name" value="FADPNR"/>
</dbReference>
<evidence type="ECO:0000256" key="3">
    <source>
        <dbReference type="ARBA" id="ARBA00022630"/>
    </source>
</evidence>
<sequence length="465" mass="48969">MPDPTPQTALVIGAGQAGGPLAGALAKAGWHVTLIERGHVGGTCVNEGCTPTKTMIASARAAHFARASHDLGVDATPTVDLPRIVDRTQGIVQAFREGSEAALRKAGVTLLRGDARFTGVRQVEVTVNGEAHTLSADHVVINAGARPRWPDLPGLDGVGAMASRDILLLKELPAHLLILGGGYISLEFAQLYARLGSRVTVVEAGDRLLPREDADVVTALQGVLEAEGVTFRLGAQARRVVRHGDTLSLDITGDGGDESLSGSHLLVAVGRVPNTDTLNVQATGAQLDRHGFIVVDDHLNAADGVYALGDIKGGPAFTHISYDDHRIVRDALLHGTQRSTEGRIVPYTLYTDPQLGRMGIDRTQARSLGRPTRVYTLPMTSVARAIETGQTAGVMRAVVDEATDLLLGATVLGPEGGEIMSALQLAMQGGLTATDLRDTTFAHPTLCESINNLFMTTPETLTGQD</sequence>
<dbReference type="InterPro" id="IPR001100">
    <property type="entry name" value="Pyr_nuc-diS_OxRdtase"/>
</dbReference>
<name>A0ABV7ZAR1_9DEIO</name>
<keyword evidence="8" id="KW-1185">Reference proteome</keyword>
<evidence type="ECO:0000256" key="2">
    <source>
        <dbReference type="ARBA" id="ARBA00007532"/>
    </source>
</evidence>
<dbReference type="Pfam" id="PF07992">
    <property type="entry name" value="Pyr_redox_2"/>
    <property type="match status" value="1"/>
</dbReference>
<dbReference type="Pfam" id="PF02852">
    <property type="entry name" value="Pyr_redox_dim"/>
    <property type="match status" value="1"/>
</dbReference>
<keyword evidence="4" id="KW-0274">FAD</keyword>
<dbReference type="InterPro" id="IPR023753">
    <property type="entry name" value="FAD/NAD-binding_dom"/>
</dbReference>
<proteinExistence type="inferred from homology"/>
<dbReference type="RefSeq" id="WP_322472636.1">
    <property type="nucleotide sequence ID" value="NZ_JBHRZG010000010.1"/>
</dbReference>
<comment type="caution">
    <text evidence="7">The sequence shown here is derived from an EMBL/GenBank/DDBJ whole genome shotgun (WGS) entry which is preliminary data.</text>
</comment>
<dbReference type="Gene3D" id="3.30.390.30">
    <property type="match status" value="1"/>
</dbReference>
<dbReference type="PANTHER" id="PTHR43014">
    <property type="entry name" value="MERCURIC REDUCTASE"/>
    <property type="match status" value="1"/>
</dbReference>
<comment type="cofactor">
    <cofactor evidence="1">
        <name>FAD</name>
        <dbReference type="ChEBI" id="CHEBI:57692"/>
    </cofactor>
</comment>
<dbReference type="PRINTS" id="PR00411">
    <property type="entry name" value="PNDRDTASEI"/>
</dbReference>
<keyword evidence="3" id="KW-0285">Flavoprotein</keyword>
<feature type="domain" description="FAD/NAD(P)-binding" evidence="6">
    <location>
        <begin position="10"/>
        <end position="321"/>
    </location>
</feature>
<accession>A0ABV7ZAR1</accession>
<dbReference type="SUPFAM" id="SSF51905">
    <property type="entry name" value="FAD/NAD(P)-binding domain"/>
    <property type="match status" value="1"/>
</dbReference>
<feature type="domain" description="Pyridine nucleotide-disulphide oxidoreductase dimerisation" evidence="5">
    <location>
        <begin position="345"/>
        <end position="452"/>
    </location>
</feature>
<evidence type="ECO:0000256" key="1">
    <source>
        <dbReference type="ARBA" id="ARBA00001974"/>
    </source>
</evidence>
<evidence type="ECO:0000313" key="7">
    <source>
        <dbReference type="EMBL" id="MFC3833199.1"/>
    </source>
</evidence>
<reference evidence="8" key="1">
    <citation type="journal article" date="2019" name="Int. J. Syst. Evol. Microbiol.">
        <title>The Global Catalogue of Microorganisms (GCM) 10K type strain sequencing project: providing services to taxonomists for standard genome sequencing and annotation.</title>
        <authorList>
            <consortium name="The Broad Institute Genomics Platform"/>
            <consortium name="The Broad Institute Genome Sequencing Center for Infectious Disease"/>
            <person name="Wu L."/>
            <person name="Ma J."/>
        </authorList>
    </citation>
    <scope>NUCLEOTIDE SEQUENCE [LARGE SCALE GENOMIC DNA]</scope>
    <source>
        <strain evidence="8">CCTCC AB 2017081</strain>
    </source>
</reference>
<dbReference type="InterPro" id="IPR004099">
    <property type="entry name" value="Pyr_nucl-diS_OxRdtase_dimer"/>
</dbReference>
<gene>
    <name evidence="7" type="ORF">ACFOSB_10045</name>
</gene>
<organism evidence="7 8">
    <name type="scientific">Deinococcus rufus</name>
    <dbReference type="NCBI Taxonomy" id="2136097"/>
    <lineage>
        <taxon>Bacteria</taxon>
        <taxon>Thermotogati</taxon>
        <taxon>Deinococcota</taxon>
        <taxon>Deinococci</taxon>
        <taxon>Deinococcales</taxon>
        <taxon>Deinococcaceae</taxon>
        <taxon>Deinococcus</taxon>
    </lineage>
</organism>
<dbReference type="Proteomes" id="UP001595803">
    <property type="component" value="Unassembled WGS sequence"/>
</dbReference>
<evidence type="ECO:0000259" key="5">
    <source>
        <dbReference type="Pfam" id="PF02852"/>
    </source>
</evidence>
<dbReference type="PANTHER" id="PTHR43014:SF2">
    <property type="entry name" value="MERCURIC REDUCTASE"/>
    <property type="match status" value="1"/>
</dbReference>
<dbReference type="PIRSF" id="PIRSF000350">
    <property type="entry name" value="Mercury_reductase_MerA"/>
    <property type="match status" value="1"/>
</dbReference>
<dbReference type="InterPro" id="IPR016156">
    <property type="entry name" value="FAD/NAD-linked_Rdtase_dimer_sf"/>
</dbReference>
<protein>
    <submittedName>
        <fullName evidence="7">Mercuric reductase</fullName>
    </submittedName>
</protein>
<dbReference type="Gene3D" id="3.50.50.60">
    <property type="entry name" value="FAD/NAD(P)-binding domain"/>
    <property type="match status" value="2"/>
</dbReference>
<evidence type="ECO:0000256" key="4">
    <source>
        <dbReference type="ARBA" id="ARBA00022827"/>
    </source>
</evidence>
<evidence type="ECO:0000313" key="8">
    <source>
        <dbReference type="Proteomes" id="UP001595803"/>
    </source>
</evidence>
<evidence type="ECO:0000259" key="6">
    <source>
        <dbReference type="Pfam" id="PF07992"/>
    </source>
</evidence>